<dbReference type="CDD" id="cd17677">
    <property type="entry name" value="RUN1_DENND5"/>
    <property type="match status" value="1"/>
</dbReference>
<dbReference type="RefSeq" id="XP_034102516.1">
    <property type="nucleotide sequence ID" value="XM_034246625.2"/>
</dbReference>
<evidence type="ECO:0000256" key="2">
    <source>
        <dbReference type="ARBA" id="ARBA00006664"/>
    </source>
</evidence>
<dbReference type="GO" id="GO:0016020">
    <property type="term" value="C:membrane"/>
    <property type="evidence" value="ECO:0007669"/>
    <property type="project" value="UniProtKB-SubCell"/>
</dbReference>
<dbReference type="Gene3D" id="1.20.58.900">
    <property type="match status" value="3"/>
</dbReference>
<dbReference type="Pfam" id="PF02759">
    <property type="entry name" value="RUN"/>
    <property type="match status" value="2"/>
</dbReference>
<dbReference type="Pfam" id="PF03456">
    <property type="entry name" value="uDENN"/>
    <property type="match status" value="1"/>
</dbReference>
<proteinExistence type="inferred from homology"/>
<feature type="domain" description="RUN" evidence="9">
    <location>
        <begin position="1321"/>
        <end position="1488"/>
    </location>
</feature>
<dbReference type="GO" id="GO:0005085">
    <property type="term" value="F:guanyl-nucleotide exchange factor activity"/>
    <property type="evidence" value="ECO:0007669"/>
    <property type="project" value="InterPro"/>
</dbReference>
<reference evidence="11 12" key="1">
    <citation type="submission" date="2025-04" db="UniProtKB">
        <authorList>
            <consortium name="RefSeq"/>
        </authorList>
    </citation>
    <scope>IDENTIFICATION</scope>
    <source>
        <strain evidence="11 12">15112-1751.03</strain>
        <tissue evidence="11 12">Whole Adult</tissue>
    </source>
</reference>
<feature type="region of interest" description="Disordered" evidence="6">
    <location>
        <begin position="843"/>
        <end position="867"/>
    </location>
</feature>
<sequence length="1497" mass="168702">MNDLEQRTQKTKKTKAAAVAATTTQADKQIMTTRENVASRLSKLMLNNSNSNTNNGSSTAQAATTTSTTTTASTTAASMVSMVQSPQSPGEQSELNQLKRDADPQFSRFADYFVICGLDLDTGLEPDRFAGDNLHCSPLDRAYKSKPLAHYPEHVTWNPFDAHGICMLSLPQGLRFRTQKHNIEPKFHSFATTREDGKRCYGFSLVFYEEIRNRNICGAIHTLQSMFITELSNGQQTHSLSRVKDGPVSRSLPRHFKVAGQAPQSAQSYYDISKDKLFVAKSISLICQAPYAFAAQLFLKNLYRCLPRQPGAGISLESYVYNILYEVMLPQPGKSIRVYLPPMEPHLAAIALILQRPSLSTELPLLDFPLRLLFSYLGVECVIQLLTCVLLESQVLLRSTDYQRLMIVGECITSLLFPFIWPHVYAPILPAALHHFLDAPVPFVMGLHAECEAAHKIGSEAALCFVDIDKKHIQLPEELPIFPHKMDFMAEIISVLDKFEIERDRAQEPNLKNGYGMRGGADAMISSCTLPNGLQAARRSKERFQQLQETVYTLGGPGGSPGQLPGVDYQPLVAHPSKIDHVPRIADFLRRKGGMRAAQASGSPVGSPTMSLSSSPVGIYHDVDAVDATLPPSRMGSLSRRSEKQKLSAVDQYYQDLRINNSLREIFLNRFAHMFHAYEYFVIYPNQAKDEWLSNRETLQNFDKSSFLSDQPEHHRAFLARFLESQMFATLIDNKILAMWEPQPDEQLQLFDQRIKLLRRRHGENMICATSYEPCVLSQDAQQGFEKRLNCIDIEVTPPSEILSNRAAYFRSFPLLEKGVLNQECASRGNSLRRVKNGNKWRAREISLDQKPTNSSTGGGGGGSNSNSNVAINRLSANLTTADVSPALIAQANWTFVERLLKDIKSKTKRMLLEKMGNEAVALGLKGDGIEENTLIASMCDLLEKIWSHGLQNKQGKSALWAHLQAYIELQEARGGAANSSNSVEPSTPVSSSPSSKMNIASASPALAWNAMRKRMDYLSTFQTDFESPPSPNRSRSRDRNKFVGLEQLCPLPESLEFDVKNVLAMADIKTHIGYTRAWVRLSLEKKLLSRHFRTLLSDESLLRSLYKRSAFLRCEEEKEQFLYHLLTLNTVDYFSFTNIYPTTKLPYRVVIFPSRKYGSYHTSSNVWIMVSGTMNETQRVPVPKGSLEFIFHYKNLGLLTTMRIGHDNSGQSHKWLVEQVVMRNEVTGHTYKFPCGRWLGKGVDDDSTERLLVGQRVSTSVKNAELVPPTRTPPRTRSPSVQRQESIAPSEIQHQLGNCVNVIVKWHYKPSRDRDVGTLTNLLCGDDGLVKCLEQVFLCGFRSSRFFGRNLYIWDYFTKIKELFEQNLQQELDDSASSMDSSFSNGSCNSLQRREVASIWRLYVQLMDEINGTASTLGKDGKFQLLICLSLREHLLTRLIKPMALTKVTQEMYEEESFLRRRNLLTFLIQILEPLDDCHIVLENSITQGIRIPSQC</sequence>
<dbReference type="SUPFAM" id="SSF140741">
    <property type="entry name" value="RUN domain-like"/>
    <property type="match status" value="2"/>
</dbReference>
<comment type="subcellular location">
    <subcellularLocation>
        <location evidence="1">Membrane</location>
    </subcellularLocation>
</comment>
<dbReference type="CDD" id="cd01757">
    <property type="entry name" value="PLAT_RAB6IP1"/>
    <property type="match status" value="1"/>
</dbReference>
<dbReference type="Pfam" id="PF01477">
    <property type="entry name" value="PLAT"/>
    <property type="match status" value="1"/>
</dbReference>
<evidence type="ECO:0000259" key="9">
    <source>
        <dbReference type="PROSITE" id="PS50826"/>
    </source>
</evidence>
<dbReference type="InterPro" id="IPR036392">
    <property type="entry name" value="PLAT/LH2_dom_sf"/>
</dbReference>
<evidence type="ECO:0000313" key="14">
    <source>
        <dbReference type="RefSeq" id="XP_034102517.1"/>
    </source>
</evidence>
<evidence type="ECO:0000256" key="1">
    <source>
        <dbReference type="ARBA" id="ARBA00004370"/>
    </source>
</evidence>
<evidence type="ECO:0000313" key="11">
    <source>
        <dbReference type="RefSeq" id="XP_034102514.1"/>
    </source>
</evidence>
<dbReference type="SUPFAM" id="SSF49723">
    <property type="entry name" value="Lipase/lipooxygenase domain (PLAT/LH2 domain)"/>
    <property type="match status" value="1"/>
</dbReference>
<evidence type="ECO:0000256" key="6">
    <source>
        <dbReference type="SAM" id="MobiDB-lite"/>
    </source>
</evidence>
<dbReference type="InterPro" id="IPR005112">
    <property type="entry name" value="dDENN_dom"/>
</dbReference>
<accession>A0A6P8WFU5</accession>
<evidence type="ECO:0000259" key="7">
    <source>
        <dbReference type="PROSITE" id="PS50095"/>
    </source>
</evidence>
<comment type="caution">
    <text evidence="5">Lacks conserved residue(s) required for the propagation of feature annotation.</text>
</comment>
<dbReference type="SMART" id="SM00800">
    <property type="entry name" value="uDENN"/>
    <property type="match status" value="1"/>
</dbReference>
<keyword evidence="3" id="KW-0677">Repeat</keyword>
<evidence type="ECO:0000256" key="4">
    <source>
        <dbReference type="ARBA" id="ARBA00023136"/>
    </source>
</evidence>
<evidence type="ECO:0000313" key="10">
    <source>
        <dbReference type="Proteomes" id="UP000515160"/>
    </source>
</evidence>
<dbReference type="PROSITE" id="PS50095">
    <property type="entry name" value="PLAT"/>
    <property type="match status" value="1"/>
</dbReference>
<dbReference type="InterPro" id="IPR043153">
    <property type="entry name" value="DENN_C"/>
</dbReference>
<evidence type="ECO:0000256" key="5">
    <source>
        <dbReference type="PROSITE-ProRule" id="PRU00152"/>
    </source>
</evidence>
<dbReference type="SMART" id="SM00801">
    <property type="entry name" value="dDENN"/>
    <property type="match status" value="1"/>
</dbReference>
<dbReference type="Pfam" id="PF03455">
    <property type="entry name" value="dDENN"/>
    <property type="match status" value="1"/>
</dbReference>
<dbReference type="GO" id="GO:0031267">
    <property type="term" value="F:small GTPase binding"/>
    <property type="evidence" value="ECO:0007669"/>
    <property type="project" value="InterPro"/>
</dbReference>
<keyword evidence="4" id="KW-0472">Membrane</keyword>
<dbReference type="FunFam" id="2.60.60.20:FF:000001">
    <property type="entry name" value="DENN domain containing 5B"/>
    <property type="match status" value="1"/>
</dbReference>
<dbReference type="InterPro" id="IPR047278">
    <property type="entry name" value="DEN5A/B"/>
</dbReference>
<gene>
    <name evidence="11 12 13 14" type="primary">LOC117566968</name>
</gene>
<dbReference type="PANTHER" id="PTHR46070">
    <property type="entry name" value="PINSTRIPE, ISOFORM A"/>
    <property type="match status" value="1"/>
</dbReference>
<dbReference type="Proteomes" id="UP000515160">
    <property type="component" value="Chromosome 3"/>
</dbReference>
<protein>
    <submittedName>
        <fullName evidence="11 12">DENN domain-containing protein 5B isoform X1</fullName>
    </submittedName>
</protein>
<name>A0A6P8WFU5_DROAB</name>
<comment type="similarity">
    <text evidence="2">Belongs to the RAB6IP1 family.</text>
</comment>
<dbReference type="CTD" id="38178"/>
<feature type="region of interest" description="Disordered" evidence="6">
    <location>
        <begin position="46"/>
        <end position="74"/>
    </location>
</feature>
<feature type="domain" description="PLAT" evidence="7">
    <location>
        <begin position="1146"/>
        <end position="1254"/>
    </location>
</feature>
<dbReference type="RefSeq" id="XP_034102517.1">
    <property type="nucleotide sequence ID" value="XM_034246626.2"/>
</dbReference>
<organism evidence="10 13">
    <name type="scientific">Drosophila albomicans</name>
    <name type="common">Fruit fly</name>
    <dbReference type="NCBI Taxonomy" id="7291"/>
    <lineage>
        <taxon>Eukaryota</taxon>
        <taxon>Metazoa</taxon>
        <taxon>Ecdysozoa</taxon>
        <taxon>Arthropoda</taxon>
        <taxon>Hexapoda</taxon>
        <taxon>Insecta</taxon>
        <taxon>Pterygota</taxon>
        <taxon>Neoptera</taxon>
        <taxon>Endopterygota</taxon>
        <taxon>Diptera</taxon>
        <taxon>Brachycera</taxon>
        <taxon>Muscomorpha</taxon>
        <taxon>Ephydroidea</taxon>
        <taxon>Drosophilidae</taxon>
        <taxon>Drosophila</taxon>
    </lineage>
</organism>
<feature type="region of interest" description="Disordered" evidence="6">
    <location>
        <begin position="1"/>
        <end position="24"/>
    </location>
</feature>
<dbReference type="RefSeq" id="XP_034102515.1">
    <property type="nucleotide sequence ID" value="XM_034246624.2"/>
</dbReference>
<keyword evidence="10" id="KW-1185">Reference proteome</keyword>
<dbReference type="Gene3D" id="3.40.50.11500">
    <property type="match status" value="1"/>
</dbReference>
<dbReference type="GeneID" id="117566968"/>
<dbReference type="PROSITE" id="PS50211">
    <property type="entry name" value="DENN"/>
    <property type="match status" value="1"/>
</dbReference>
<dbReference type="SMART" id="SM00799">
    <property type="entry name" value="DENN"/>
    <property type="match status" value="1"/>
</dbReference>
<dbReference type="RefSeq" id="XP_034102514.1">
    <property type="nucleotide sequence ID" value="XM_034246623.2"/>
</dbReference>
<dbReference type="Pfam" id="PF02141">
    <property type="entry name" value="DENN"/>
    <property type="match status" value="1"/>
</dbReference>
<dbReference type="InterPro" id="IPR004012">
    <property type="entry name" value="Run_dom"/>
</dbReference>
<dbReference type="InterPro" id="IPR001194">
    <property type="entry name" value="cDENN_dom"/>
</dbReference>
<dbReference type="SMART" id="SM00593">
    <property type="entry name" value="RUN"/>
    <property type="match status" value="2"/>
</dbReference>
<dbReference type="OrthoDB" id="6019893at2759"/>
<dbReference type="InterPro" id="IPR047277">
    <property type="entry name" value="PLAT_RAB6IP1"/>
</dbReference>
<dbReference type="PANTHER" id="PTHR46070:SF1">
    <property type="entry name" value="PINSTRIPE, ISOFORM A"/>
    <property type="match status" value="1"/>
</dbReference>
<evidence type="ECO:0000313" key="12">
    <source>
        <dbReference type="RefSeq" id="XP_034102515.1"/>
    </source>
</evidence>
<feature type="domain" description="RUN" evidence="9">
    <location>
        <begin position="930"/>
        <end position="1142"/>
    </location>
</feature>
<feature type="region of interest" description="Disordered" evidence="6">
    <location>
        <begin position="977"/>
        <end position="998"/>
    </location>
</feature>
<dbReference type="InterPro" id="IPR005113">
    <property type="entry name" value="uDENN_dom"/>
</dbReference>
<dbReference type="PROSITE" id="PS50826">
    <property type="entry name" value="RUN"/>
    <property type="match status" value="2"/>
</dbReference>
<feature type="domain" description="UDENN" evidence="8">
    <location>
        <begin position="127"/>
        <end position="742"/>
    </location>
</feature>
<evidence type="ECO:0000313" key="13">
    <source>
        <dbReference type="RefSeq" id="XP_034102516.1"/>
    </source>
</evidence>
<feature type="compositionally biased region" description="Low complexity" evidence="6">
    <location>
        <begin position="47"/>
        <end position="74"/>
    </location>
</feature>
<dbReference type="CDD" id="cd17678">
    <property type="entry name" value="RUN2_DENND5"/>
    <property type="match status" value="1"/>
</dbReference>
<evidence type="ECO:0000256" key="3">
    <source>
        <dbReference type="ARBA" id="ARBA00022737"/>
    </source>
</evidence>
<feature type="compositionally biased region" description="Low complexity" evidence="6">
    <location>
        <begin position="979"/>
        <end position="996"/>
    </location>
</feature>
<dbReference type="Gene3D" id="2.60.60.20">
    <property type="entry name" value="PLAT/LH2 domain"/>
    <property type="match status" value="1"/>
</dbReference>
<dbReference type="InterPro" id="IPR037516">
    <property type="entry name" value="Tripartite_DENN"/>
</dbReference>
<dbReference type="InterPro" id="IPR001024">
    <property type="entry name" value="PLAT/LH2_dom"/>
</dbReference>
<evidence type="ECO:0000259" key="8">
    <source>
        <dbReference type="PROSITE" id="PS50211"/>
    </source>
</evidence>
<dbReference type="InterPro" id="IPR037213">
    <property type="entry name" value="Run_dom_sf"/>
</dbReference>